<dbReference type="Proteomes" id="UP001272242">
    <property type="component" value="Unassembled WGS sequence"/>
</dbReference>
<accession>A0ABU5F674</accession>
<gene>
    <name evidence="1" type="ORF">R5W23_003707</name>
</gene>
<protein>
    <submittedName>
        <fullName evidence="1">Uncharacterized protein</fullName>
    </submittedName>
</protein>
<comment type="caution">
    <text evidence="1">The sequence shown here is derived from an EMBL/GenBank/DDBJ whole genome shotgun (WGS) entry which is preliminary data.</text>
</comment>
<name>A0ABU5F674_9BACT</name>
<proteinExistence type="predicted"/>
<organism evidence="1 2">
    <name type="scientific">Gemmata algarum</name>
    <dbReference type="NCBI Taxonomy" id="2975278"/>
    <lineage>
        <taxon>Bacteria</taxon>
        <taxon>Pseudomonadati</taxon>
        <taxon>Planctomycetota</taxon>
        <taxon>Planctomycetia</taxon>
        <taxon>Gemmatales</taxon>
        <taxon>Gemmataceae</taxon>
        <taxon>Gemmata</taxon>
    </lineage>
</organism>
<keyword evidence="2" id="KW-1185">Reference proteome</keyword>
<dbReference type="EMBL" id="JAXBLV010000211">
    <property type="protein sequence ID" value="MDY3562245.1"/>
    <property type="molecule type" value="Genomic_DNA"/>
</dbReference>
<evidence type="ECO:0000313" key="1">
    <source>
        <dbReference type="EMBL" id="MDY3562245.1"/>
    </source>
</evidence>
<evidence type="ECO:0000313" key="2">
    <source>
        <dbReference type="Proteomes" id="UP001272242"/>
    </source>
</evidence>
<dbReference type="RefSeq" id="WP_320688568.1">
    <property type="nucleotide sequence ID" value="NZ_JAXBLV010000211.1"/>
</dbReference>
<reference evidence="2" key="1">
    <citation type="journal article" date="2023" name="Mar. Drugs">
        <title>Gemmata algarum, a Novel Planctomycete Isolated from an Algal Mat, Displays Antimicrobial Activity.</title>
        <authorList>
            <person name="Kumar G."/>
            <person name="Kallscheuer N."/>
            <person name="Kashif M."/>
            <person name="Ahamad S."/>
            <person name="Jagadeeshwari U."/>
            <person name="Pannikurungottu S."/>
            <person name="Haufschild T."/>
            <person name="Kabuu M."/>
            <person name="Sasikala C."/>
            <person name="Jogler C."/>
            <person name="Ramana C."/>
        </authorList>
    </citation>
    <scope>NUCLEOTIDE SEQUENCE [LARGE SCALE GENOMIC DNA]</scope>
    <source>
        <strain evidence="2">JC673</strain>
    </source>
</reference>
<sequence>MDRNSAWRGVCKGTGFMTDYEKLSLQLLSQILAGISVSIQLHQRSDGRGAQTGTMISDFYSAQLSLLAKVSDAIKRHNPIT</sequence>